<gene>
    <name evidence="8" type="primary">LOC103369150</name>
</gene>
<dbReference type="PROSITE" id="PS51720">
    <property type="entry name" value="G_AIG1"/>
    <property type="match status" value="1"/>
</dbReference>
<reference evidence="6" key="1">
    <citation type="submission" date="2023-09" db="UniProtKB">
        <authorList>
            <consortium name="Ensembl"/>
        </authorList>
    </citation>
    <scope>IDENTIFICATION</scope>
</reference>
<proteinExistence type="inferred from homology"/>
<evidence type="ECO:0000256" key="2">
    <source>
        <dbReference type="ARBA" id="ARBA00022741"/>
    </source>
</evidence>
<feature type="domain" description="AIG1-type G" evidence="5">
    <location>
        <begin position="63"/>
        <end position="266"/>
    </location>
</feature>
<feature type="region of interest" description="Disordered" evidence="4">
    <location>
        <begin position="283"/>
        <end position="318"/>
    </location>
</feature>
<dbReference type="OrthoDB" id="8954335at2759"/>
<dbReference type="RefSeq" id="XP_008296020.1">
    <property type="nucleotide sequence ID" value="XM_008297798.1"/>
</dbReference>
<evidence type="ECO:0000259" key="5">
    <source>
        <dbReference type="PROSITE" id="PS51720"/>
    </source>
</evidence>
<dbReference type="PANTHER" id="PTHR10903:SF188">
    <property type="entry name" value="GTPASE IMAP FAMILY MEMBER 2-LIKE-RELATED"/>
    <property type="match status" value="1"/>
</dbReference>
<dbReference type="Proteomes" id="UP000694891">
    <property type="component" value="Unplaced"/>
</dbReference>
<dbReference type="PANTHER" id="PTHR10903">
    <property type="entry name" value="GTPASE, IMAP FAMILY MEMBER-RELATED"/>
    <property type="match status" value="1"/>
</dbReference>
<sequence length="602" mass="72467">MKDKQQIPELLDQVDKMRRSEPHSYTRETFARAQMEKIIEQEAEIKKLKRSDVITGDDKQQSSEILRIVLIGKTGSGKSSSGNTILERDEFKSKSSQKSVTKRCQKEVGEVDGRPVVVVDTPGLFDDSLPHHEVNEEMVKCISLLSPGPHVFLLVIQIGRFTPEEKKTISLIKKGFGKNSEKFTIILLTGGDKLVKEGQSVEDYIEEECDDSFKKLINDCGRRFHVFNNEDKDNHTQVSELITKIDAMVKENGGKCFTNEMLQEAKAAIQKEVKRILKEKEEEKRREMEELERKHEEEMNEIQRRMEKEKEEIQQERDLRLKEMEEKINKEREQRKKAQKNRKEEERKRETDEERYRQKQTMELEMLDKQIQLEKEEKKSVDRKLEETRDEMTKKQEAWEEERREWWEKRKQEDEERRQEEKRLMEELEEKYKQEQEEYEKKRREEEQNRREQEENKRKLFNEKLENQKKMYEEEARKKAEEFNEFREKHTKEFTAQRQQHEEQLKDKDEKYDLLKALAAQKEKEKKKKYQEDINNLVKCVSKKRENLKKINNLLTTHENQMKKATSEEEKENLQKIHEREMSDMIQELLKEVKTKSTCGIL</sequence>
<evidence type="ECO:0000313" key="8">
    <source>
        <dbReference type="RefSeq" id="XP_008296020.1"/>
    </source>
</evidence>
<dbReference type="CDD" id="cd01852">
    <property type="entry name" value="AIG1"/>
    <property type="match status" value="1"/>
</dbReference>
<feature type="region of interest" description="Disordered" evidence="4">
    <location>
        <begin position="488"/>
        <end position="508"/>
    </location>
</feature>
<dbReference type="FunFam" id="3.40.50.300:FF:000366">
    <property type="entry name" value="GTPase, IMAP family member 2"/>
    <property type="match status" value="1"/>
</dbReference>
<dbReference type="SUPFAM" id="SSF52540">
    <property type="entry name" value="P-loop containing nucleoside triphosphate hydrolases"/>
    <property type="match status" value="1"/>
</dbReference>
<dbReference type="STRING" id="144197.ENSSPAP00000013694"/>
<evidence type="ECO:0000256" key="4">
    <source>
        <dbReference type="SAM" id="MobiDB-lite"/>
    </source>
</evidence>
<organism evidence="6">
    <name type="scientific">Stegastes partitus</name>
    <name type="common">bicolor damselfish</name>
    <dbReference type="NCBI Taxonomy" id="144197"/>
    <lineage>
        <taxon>Eukaryota</taxon>
        <taxon>Metazoa</taxon>
        <taxon>Chordata</taxon>
        <taxon>Craniata</taxon>
        <taxon>Vertebrata</taxon>
        <taxon>Euteleostomi</taxon>
        <taxon>Actinopterygii</taxon>
        <taxon>Neopterygii</taxon>
        <taxon>Teleostei</taxon>
        <taxon>Neoteleostei</taxon>
        <taxon>Acanthomorphata</taxon>
        <taxon>Ovalentaria</taxon>
        <taxon>Pomacentridae</taxon>
        <taxon>Stegastes</taxon>
    </lineage>
</organism>
<protein>
    <submittedName>
        <fullName evidence="6 8">Golgin subfamily A member 6-like protein 6</fullName>
    </submittedName>
</protein>
<evidence type="ECO:0000256" key="1">
    <source>
        <dbReference type="ARBA" id="ARBA00008535"/>
    </source>
</evidence>
<dbReference type="Pfam" id="PF04548">
    <property type="entry name" value="AIG1"/>
    <property type="match status" value="1"/>
</dbReference>
<reference evidence="8" key="2">
    <citation type="submission" date="2025-04" db="UniProtKB">
        <authorList>
            <consortium name="RefSeq"/>
        </authorList>
    </citation>
    <scope>IDENTIFICATION</scope>
</reference>
<accession>A0A3B5A729</accession>
<dbReference type="InterPro" id="IPR027417">
    <property type="entry name" value="P-loop_NTPase"/>
</dbReference>
<dbReference type="GeneID" id="103369150"/>
<dbReference type="InterPro" id="IPR006703">
    <property type="entry name" value="G_AIG1"/>
</dbReference>
<name>A0A3B5A729_9TELE</name>
<dbReference type="AlphaFoldDB" id="A0A3B5A729"/>
<dbReference type="InterPro" id="IPR045058">
    <property type="entry name" value="GIMA/IAN/Toc"/>
</dbReference>
<keyword evidence="3" id="KW-0342">GTP-binding</keyword>
<feature type="region of interest" description="Disordered" evidence="4">
    <location>
        <begin position="330"/>
        <end position="462"/>
    </location>
</feature>
<keyword evidence="7" id="KW-1185">Reference proteome</keyword>
<evidence type="ECO:0000313" key="7">
    <source>
        <dbReference type="Proteomes" id="UP000694891"/>
    </source>
</evidence>
<comment type="similarity">
    <text evidence="1">Belongs to the TRAFAC class TrmE-Era-EngA-EngB-Septin-like GTPase superfamily. AIG1/Toc34/Toc159-like paraseptin GTPase family. IAN subfamily.</text>
</comment>
<dbReference type="Ensembl" id="ENSSPAT00000013925.1">
    <property type="protein sequence ID" value="ENSSPAP00000013694.1"/>
    <property type="gene ID" value="ENSSPAG00000010369.1"/>
</dbReference>
<evidence type="ECO:0000313" key="6">
    <source>
        <dbReference type="Ensembl" id="ENSSPAP00000013694.1"/>
    </source>
</evidence>
<dbReference type="GeneTree" id="ENSGT01120000271858"/>
<evidence type="ECO:0000256" key="3">
    <source>
        <dbReference type="ARBA" id="ARBA00023134"/>
    </source>
</evidence>
<keyword evidence="2" id="KW-0547">Nucleotide-binding</keyword>
<dbReference type="GO" id="GO:0005525">
    <property type="term" value="F:GTP binding"/>
    <property type="evidence" value="ECO:0007669"/>
    <property type="project" value="UniProtKB-KW"/>
</dbReference>
<dbReference type="Gene3D" id="3.40.50.300">
    <property type="entry name" value="P-loop containing nucleotide triphosphate hydrolases"/>
    <property type="match status" value="1"/>
</dbReference>